<keyword evidence="4" id="KW-1185">Reference proteome</keyword>
<name>A0A5B0LHM1_PUCGR</name>
<evidence type="ECO:0000313" key="3">
    <source>
        <dbReference type="EMBL" id="KAA1092820.1"/>
    </source>
</evidence>
<dbReference type="Proteomes" id="UP000325313">
    <property type="component" value="Unassembled WGS sequence"/>
</dbReference>
<evidence type="ECO:0000313" key="5">
    <source>
        <dbReference type="Proteomes" id="UP000325313"/>
    </source>
</evidence>
<comment type="caution">
    <text evidence="2">The sequence shown here is derived from an EMBL/GenBank/DDBJ whole genome shotgun (WGS) entry which is preliminary data.</text>
</comment>
<dbReference type="EMBL" id="VDEP01000515">
    <property type="protein sequence ID" value="KAA1064112.1"/>
    <property type="molecule type" value="Genomic_DNA"/>
</dbReference>
<protein>
    <submittedName>
        <fullName evidence="2">Uncharacterized protein</fullName>
    </submittedName>
</protein>
<dbReference type="OrthoDB" id="2503727at2759"/>
<reference evidence="4 5" key="1">
    <citation type="submission" date="2019-05" db="EMBL/GenBank/DDBJ databases">
        <title>Emergence of the Ug99 lineage of the wheat stem rust pathogen through somatic hybridization.</title>
        <authorList>
            <person name="Li F."/>
            <person name="Upadhyaya N.M."/>
            <person name="Sperschneider J."/>
            <person name="Matny O."/>
            <person name="Nguyen-Phuc H."/>
            <person name="Mago R."/>
            <person name="Raley C."/>
            <person name="Miller M.E."/>
            <person name="Silverstein K.A.T."/>
            <person name="Henningsen E."/>
            <person name="Hirsch C.D."/>
            <person name="Visser B."/>
            <person name="Pretorius Z.A."/>
            <person name="Steffenson B.J."/>
            <person name="Schwessinger B."/>
            <person name="Dodds P.N."/>
            <person name="Figueroa M."/>
        </authorList>
    </citation>
    <scope>NUCLEOTIDE SEQUENCE [LARGE SCALE GENOMIC DNA]</scope>
    <source>
        <strain evidence="3">21-0</strain>
        <strain evidence="2 5">Ug99</strain>
    </source>
</reference>
<dbReference type="Proteomes" id="UP000324748">
    <property type="component" value="Unassembled WGS sequence"/>
</dbReference>
<evidence type="ECO:0000313" key="2">
    <source>
        <dbReference type="EMBL" id="KAA1064112.1"/>
    </source>
</evidence>
<feature type="compositionally biased region" description="Low complexity" evidence="1">
    <location>
        <begin position="226"/>
        <end position="235"/>
    </location>
</feature>
<feature type="compositionally biased region" description="Polar residues" evidence="1">
    <location>
        <begin position="61"/>
        <end position="73"/>
    </location>
</feature>
<feature type="region of interest" description="Disordered" evidence="1">
    <location>
        <begin position="342"/>
        <end position="366"/>
    </location>
</feature>
<sequence length="366" mass="40389">MSPTSECTATSSLPPPKSSFKTTSPGHSPIPNLSQTDNLRGHQRSNRVPSGRNRIPGGEPTQRSHMVSGGTQVRHSHYSIHINPKGEAIRSGGSPAPRQVSRVDQVGRKHVSTQLAQVQPSQLLKGVIPQQNRLSGLFCRSEGTSDIKTKENTSRFWKKKTKAVHSPCHSRAPLAPCLSFPVMMLSSISRLSSVESIKILPKFHRPTFLQNMGAPTKETKESINLSASSSSSSRSPKIHKVVHKYRTQCHKDDKEFLRAFLRDDGDDLDGEDDEDEDQSPNPLKATLKFFKRIPRALDLPHPTRSSSFGSSGSSSSNDSSQQSYSQSAASLITSSVASSNHYSWNRAQRATRNRTERECRLESLEL</sequence>
<evidence type="ECO:0000313" key="4">
    <source>
        <dbReference type="Proteomes" id="UP000324748"/>
    </source>
</evidence>
<feature type="compositionally biased region" description="Basic and acidic residues" evidence="1">
    <location>
        <begin position="353"/>
        <end position="366"/>
    </location>
</feature>
<feature type="region of interest" description="Disordered" evidence="1">
    <location>
        <begin position="209"/>
        <end position="239"/>
    </location>
</feature>
<feature type="region of interest" description="Disordered" evidence="1">
    <location>
        <begin position="298"/>
        <end position="330"/>
    </location>
</feature>
<dbReference type="EMBL" id="VSWC01000080">
    <property type="protein sequence ID" value="KAA1092820.1"/>
    <property type="molecule type" value="Genomic_DNA"/>
</dbReference>
<feature type="compositionally biased region" description="Low complexity" evidence="1">
    <location>
        <begin position="305"/>
        <end position="330"/>
    </location>
</feature>
<feature type="region of interest" description="Disordered" evidence="1">
    <location>
        <begin position="1"/>
        <end position="73"/>
    </location>
</feature>
<dbReference type="AlphaFoldDB" id="A0A5B0LHM1"/>
<evidence type="ECO:0000256" key="1">
    <source>
        <dbReference type="SAM" id="MobiDB-lite"/>
    </source>
</evidence>
<proteinExistence type="predicted"/>
<gene>
    <name evidence="3" type="ORF">PGT21_014913</name>
    <name evidence="2" type="ORF">PGTUg99_004060</name>
</gene>
<organism evidence="2 5">
    <name type="scientific">Puccinia graminis f. sp. tritici</name>
    <dbReference type="NCBI Taxonomy" id="56615"/>
    <lineage>
        <taxon>Eukaryota</taxon>
        <taxon>Fungi</taxon>
        <taxon>Dikarya</taxon>
        <taxon>Basidiomycota</taxon>
        <taxon>Pucciniomycotina</taxon>
        <taxon>Pucciniomycetes</taxon>
        <taxon>Pucciniales</taxon>
        <taxon>Pucciniaceae</taxon>
        <taxon>Puccinia</taxon>
    </lineage>
</organism>
<accession>A0A5B0LHM1</accession>